<organism evidence="2 3">
    <name type="scientific">Alosa alosa</name>
    <name type="common">allis shad</name>
    <dbReference type="NCBI Taxonomy" id="278164"/>
    <lineage>
        <taxon>Eukaryota</taxon>
        <taxon>Metazoa</taxon>
        <taxon>Chordata</taxon>
        <taxon>Craniata</taxon>
        <taxon>Vertebrata</taxon>
        <taxon>Euteleostomi</taxon>
        <taxon>Actinopterygii</taxon>
        <taxon>Neopterygii</taxon>
        <taxon>Teleostei</taxon>
        <taxon>Clupei</taxon>
        <taxon>Clupeiformes</taxon>
        <taxon>Clupeoidei</taxon>
        <taxon>Clupeidae</taxon>
        <taxon>Alosa</taxon>
    </lineage>
</organism>
<name>A0AAV6FH15_9TELE</name>
<comment type="caution">
    <text evidence="2">The sequence shown here is derived from an EMBL/GenBank/DDBJ whole genome shotgun (WGS) entry which is preliminary data.</text>
</comment>
<evidence type="ECO:0000313" key="2">
    <source>
        <dbReference type="EMBL" id="KAG5260916.1"/>
    </source>
</evidence>
<feature type="region of interest" description="Disordered" evidence="1">
    <location>
        <begin position="1"/>
        <end position="26"/>
    </location>
</feature>
<dbReference type="Pfam" id="PF15476">
    <property type="entry name" value="SAP25"/>
    <property type="match status" value="1"/>
</dbReference>
<evidence type="ECO:0000256" key="1">
    <source>
        <dbReference type="SAM" id="MobiDB-lite"/>
    </source>
</evidence>
<accession>A0AAV6FH15</accession>
<dbReference type="GO" id="GO:0005737">
    <property type="term" value="C:cytoplasm"/>
    <property type="evidence" value="ECO:0007669"/>
    <property type="project" value="InterPro"/>
</dbReference>
<feature type="region of interest" description="Disordered" evidence="1">
    <location>
        <begin position="171"/>
        <end position="302"/>
    </location>
</feature>
<dbReference type="InterPro" id="IPR029163">
    <property type="entry name" value="SAP25"/>
</dbReference>
<dbReference type="EMBL" id="JADWDJ010000024">
    <property type="protein sequence ID" value="KAG5260916.1"/>
    <property type="molecule type" value="Genomic_DNA"/>
</dbReference>
<evidence type="ECO:0000313" key="3">
    <source>
        <dbReference type="Proteomes" id="UP000823561"/>
    </source>
</evidence>
<dbReference type="Proteomes" id="UP000823561">
    <property type="component" value="Chromosome 24"/>
</dbReference>
<keyword evidence="3" id="KW-1185">Reference proteome</keyword>
<proteinExistence type="predicted"/>
<protein>
    <submittedName>
        <fullName evidence="2">Uncharacterized protein</fullName>
    </submittedName>
</protein>
<dbReference type="AlphaFoldDB" id="A0AAV6FH15"/>
<dbReference type="GO" id="GO:0005634">
    <property type="term" value="C:nucleus"/>
    <property type="evidence" value="ECO:0007669"/>
    <property type="project" value="InterPro"/>
</dbReference>
<sequence length="302" mass="33304">MYFCPTTMNNGTSQTSRRPPVLTSYSNRTISHPTFMPICQEPLRRWSAIPPVPVMTPMDFYYTDPSLPPGHRVPNIVTKFEAIEKFQLNTPPPIMSSQLAPRIQPDPFLSGTHPTRNLGTRSWTLDLCHRPQPYMTRPQAKGTVEVIQMSQAEDEAITSLLLLHHSIGATSQRDEVKRNMPQVQEESPPGSSECHPELPIGSPEQSPELEHQPGLSSVLEVGGDLFEPKDPGPADVSPLTEVCVPPVDRGPEGTYPLVGVESPPRSAAEQEWSGCCEHPSEIPQEGNQLEKARPPEMPADEG</sequence>
<gene>
    <name evidence="2" type="ORF">AALO_G00297970</name>
</gene>
<reference evidence="2" key="1">
    <citation type="submission" date="2020-10" db="EMBL/GenBank/DDBJ databases">
        <title>Chromosome-scale genome assembly of the Allis shad, Alosa alosa.</title>
        <authorList>
            <person name="Margot Z."/>
            <person name="Christophe K."/>
            <person name="Cabau C."/>
            <person name="Louis A."/>
            <person name="Berthelot C."/>
            <person name="Parey E."/>
            <person name="Roest Crollius H."/>
            <person name="Montfort J."/>
            <person name="Robinson-Rechavi M."/>
            <person name="Bucao C."/>
            <person name="Bouchez O."/>
            <person name="Gislard M."/>
            <person name="Lluch J."/>
            <person name="Milhes M."/>
            <person name="Lampietro C."/>
            <person name="Lopez Roques C."/>
            <person name="Donnadieu C."/>
            <person name="Braasch I."/>
            <person name="Desvignes T."/>
            <person name="Postlethwait J."/>
            <person name="Bobe J."/>
            <person name="Guiguen Y."/>
        </authorList>
    </citation>
    <scope>NUCLEOTIDE SEQUENCE</scope>
    <source>
        <strain evidence="2">M-15738</strain>
        <tissue evidence="2">Blood</tissue>
    </source>
</reference>
<dbReference type="GO" id="GO:0006355">
    <property type="term" value="P:regulation of DNA-templated transcription"/>
    <property type="evidence" value="ECO:0007669"/>
    <property type="project" value="InterPro"/>
</dbReference>